<keyword evidence="2" id="KW-1185">Reference proteome</keyword>
<dbReference type="PANTHER" id="PTHR12526:SF630">
    <property type="entry name" value="GLYCOSYLTRANSFERASE"/>
    <property type="match status" value="1"/>
</dbReference>
<evidence type="ECO:0000313" key="2">
    <source>
        <dbReference type="Proteomes" id="UP000677537"/>
    </source>
</evidence>
<evidence type="ECO:0000313" key="1">
    <source>
        <dbReference type="EMBL" id="MBP0495577.1"/>
    </source>
</evidence>
<comment type="caution">
    <text evidence="1">The sequence shown here is derived from an EMBL/GenBank/DDBJ whole genome shotgun (WGS) entry which is preliminary data.</text>
</comment>
<dbReference type="Pfam" id="PF13692">
    <property type="entry name" value="Glyco_trans_1_4"/>
    <property type="match status" value="1"/>
</dbReference>
<gene>
    <name evidence="1" type="ORF">J5Y10_22515</name>
</gene>
<reference evidence="1" key="1">
    <citation type="submission" date="2021-03" db="EMBL/GenBank/DDBJ databases">
        <authorList>
            <person name="So Y."/>
        </authorList>
    </citation>
    <scope>NUCLEOTIDE SEQUENCE</scope>
    <source>
        <strain evidence="1">SG15</strain>
    </source>
</reference>
<keyword evidence="1" id="KW-0808">Transferase</keyword>
<organism evidence="1 2">
    <name type="scientific">Roseomonas indoligenes</name>
    <dbReference type="NCBI Taxonomy" id="2820811"/>
    <lineage>
        <taxon>Bacteria</taxon>
        <taxon>Pseudomonadati</taxon>
        <taxon>Pseudomonadota</taxon>
        <taxon>Alphaproteobacteria</taxon>
        <taxon>Acetobacterales</taxon>
        <taxon>Roseomonadaceae</taxon>
        <taxon>Roseomonas</taxon>
    </lineage>
</organism>
<sequence length="386" mass="42689">MIRSGGTPIRPLLLCMSHLPWDLVLQRPQHLLTRAAQDWRVVYFEEPRYEPPGPNLPRLDRREVAGGVEVAVPVLPYWDGVPGSVERMQRPLLDALLAEAGQPDVLWYYTPLAQAVAGHLSPGLVVYDCMDELSAFRGASPQMLIEERRLMRRADLVFTGGQSLYEAKRSIRHDVHCFPSSIDAGHFARARAGEVPEPPELRDIPGPRIGWFGVVDERLDLELLAACARLRPDWSFVMIGPVVKIDPADLPRLANIHWLGGRSYADLPAHLAHWDAGLMPFAINEATRFISPTKTPEYLAAGVPVVSTAIADVIRPWGEEGLVEIAETAEAAIASLQDVLVRPRGPWLEAVDQQLSQISWDKTWNAMSGLISKGRAGLALESVRSA</sequence>
<dbReference type="GO" id="GO:0016757">
    <property type="term" value="F:glycosyltransferase activity"/>
    <property type="evidence" value="ECO:0007669"/>
    <property type="project" value="UniProtKB-KW"/>
</dbReference>
<dbReference type="EC" id="2.4.-.-" evidence="1"/>
<dbReference type="RefSeq" id="WP_209376371.1">
    <property type="nucleotide sequence ID" value="NZ_JAGIZA010000018.1"/>
</dbReference>
<name>A0A940N7M6_9PROT</name>
<accession>A0A940N7M6</accession>
<proteinExistence type="predicted"/>
<dbReference type="Proteomes" id="UP000677537">
    <property type="component" value="Unassembled WGS sequence"/>
</dbReference>
<dbReference type="EMBL" id="JAGIZA010000018">
    <property type="protein sequence ID" value="MBP0495577.1"/>
    <property type="molecule type" value="Genomic_DNA"/>
</dbReference>
<protein>
    <submittedName>
        <fullName evidence="1">Glycosyltransferase</fullName>
        <ecNumber evidence="1">2.4.-.-</ecNumber>
    </submittedName>
</protein>
<keyword evidence="1" id="KW-0328">Glycosyltransferase</keyword>
<dbReference type="PANTHER" id="PTHR12526">
    <property type="entry name" value="GLYCOSYLTRANSFERASE"/>
    <property type="match status" value="1"/>
</dbReference>
<dbReference type="SUPFAM" id="SSF53756">
    <property type="entry name" value="UDP-Glycosyltransferase/glycogen phosphorylase"/>
    <property type="match status" value="1"/>
</dbReference>
<dbReference type="AlphaFoldDB" id="A0A940N7M6"/>
<dbReference type="Gene3D" id="3.40.50.2000">
    <property type="entry name" value="Glycogen Phosphorylase B"/>
    <property type="match status" value="1"/>
</dbReference>